<feature type="domain" description="RNA ligase" evidence="1">
    <location>
        <begin position="40"/>
        <end position="232"/>
    </location>
</feature>
<gene>
    <name evidence="2" type="ORF">KSX_14220</name>
</gene>
<name>A0A8J3HT64_9CHLR</name>
<dbReference type="InterPro" id="IPR052732">
    <property type="entry name" value="Cell-binding_unc_protein"/>
</dbReference>
<dbReference type="AlphaFoldDB" id="A0A8J3HT64"/>
<comment type="caution">
    <text evidence="2">The sequence shown here is derived from an EMBL/GenBank/DDBJ whole genome shotgun (WGS) entry which is preliminary data.</text>
</comment>
<organism evidence="2 3">
    <name type="scientific">Ktedonospora formicarum</name>
    <dbReference type="NCBI Taxonomy" id="2778364"/>
    <lineage>
        <taxon>Bacteria</taxon>
        <taxon>Bacillati</taxon>
        <taxon>Chloroflexota</taxon>
        <taxon>Ktedonobacteria</taxon>
        <taxon>Ktedonobacterales</taxon>
        <taxon>Ktedonobacteraceae</taxon>
        <taxon>Ktedonospora</taxon>
    </lineage>
</organism>
<reference evidence="2" key="1">
    <citation type="submission" date="2020-10" db="EMBL/GenBank/DDBJ databases">
        <title>Taxonomic study of unclassified bacteria belonging to the class Ktedonobacteria.</title>
        <authorList>
            <person name="Yabe S."/>
            <person name="Wang C.M."/>
            <person name="Zheng Y."/>
            <person name="Sakai Y."/>
            <person name="Cavaletti L."/>
            <person name="Monciardini P."/>
            <person name="Donadio S."/>
        </authorList>
    </citation>
    <scope>NUCLEOTIDE SEQUENCE</scope>
    <source>
        <strain evidence="2">SOSP1-1</strain>
    </source>
</reference>
<dbReference type="PANTHER" id="PTHR43883">
    <property type="entry name" value="SLR0207 PROTEIN"/>
    <property type="match status" value="1"/>
</dbReference>
<dbReference type="RefSeq" id="WP_220192742.1">
    <property type="nucleotide sequence ID" value="NZ_BNJF01000001.1"/>
</dbReference>
<keyword evidence="3" id="KW-1185">Reference proteome</keyword>
<accession>A0A8J3HT64</accession>
<proteinExistence type="predicted"/>
<dbReference type="PANTHER" id="PTHR43883:SF1">
    <property type="entry name" value="GLUCONOKINASE"/>
    <property type="match status" value="1"/>
</dbReference>
<sequence>MQTSDTIYKYPRTHHIEGSGIQRGDEDLTLIPLREFAGRYLVIEEKMDGANCAISFDSTGQLLLQSRGHFLTGGPREKQFHLFKTWAGRYTLELWEVLGDRYVLYGEWLYAKHTVFYTDLPHYFMEFDILDKVTGQFLSTQRRREFLRVLPFIVSVKVLYEGVVQTLSELVSLIGHSHFISDGQLTILRTTCQSRLFDYERVLKETDTSPLMEGLYIKVEEQDEVKERYKYVRSSFLQAVFDSESHWQDRPILPNRLHPGVELF</sequence>
<dbReference type="InterPro" id="IPR021122">
    <property type="entry name" value="RNA_ligase_dom_REL/Rnl2"/>
</dbReference>
<keyword evidence="2" id="KW-0436">Ligase</keyword>
<evidence type="ECO:0000259" key="1">
    <source>
        <dbReference type="Pfam" id="PF09414"/>
    </source>
</evidence>
<dbReference type="Pfam" id="PF09414">
    <property type="entry name" value="RNA_ligase"/>
    <property type="match status" value="1"/>
</dbReference>
<dbReference type="SUPFAM" id="SSF56091">
    <property type="entry name" value="DNA ligase/mRNA capping enzyme, catalytic domain"/>
    <property type="match status" value="1"/>
</dbReference>
<dbReference type="GO" id="GO:0016874">
    <property type="term" value="F:ligase activity"/>
    <property type="evidence" value="ECO:0007669"/>
    <property type="project" value="UniProtKB-KW"/>
</dbReference>
<dbReference type="Gene3D" id="3.30.470.30">
    <property type="entry name" value="DNA ligase/mRNA capping enzyme"/>
    <property type="match status" value="1"/>
</dbReference>
<protein>
    <submittedName>
        <fullName evidence="2">DNA ligase III</fullName>
    </submittedName>
</protein>
<evidence type="ECO:0000313" key="2">
    <source>
        <dbReference type="EMBL" id="GHO43259.1"/>
    </source>
</evidence>
<evidence type="ECO:0000313" key="3">
    <source>
        <dbReference type="Proteomes" id="UP000612362"/>
    </source>
</evidence>
<dbReference type="EMBL" id="BNJF01000001">
    <property type="protein sequence ID" value="GHO43259.1"/>
    <property type="molecule type" value="Genomic_DNA"/>
</dbReference>
<dbReference type="Proteomes" id="UP000612362">
    <property type="component" value="Unassembled WGS sequence"/>
</dbReference>